<dbReference type="PROSITE" id="PS00444">
    <property type="entry name" value="POLYPRENYL_SYNTHASE_2"/>
    <property type="match status" value="1"/>
</dbReference>
<evidence type="ECO:0000256" key="4">
    <source>
        <dbReference type="ARBA" id="ARBA00022723"/>
    </source>
</evidence>
<organism evidence="7 8">
    <name type="scientific">Microbacterium maritypicum</name>
    <name type="common">Microbacterium liquefaciens</name>
    <dbReference type="NCBI Taxonomy" id="33918"/>
    <lineage>
        <taxon>Bacteria</taxon>
        <taxon>Bacillati</taxon>
        <taxon>Actinomycetota</taxon>
        <taxon>Actinomycetes</taxon>
        <taxon>Micrococcales</taxon>
        <taxon>Microbacteriaceae</taxon>
        <taxon>Microbacterium</taxon>
    </lineage>
</organism>
<keyword evidence="5" id="KW-0460">Magnesium</keyword>
<reference evidence="7 8" key="1">
    <citation type="submission" date="2019-09" db="EMBL/GenBank/DDBJ databases">
        <title>Whole genome sequencing of Microbacterium maritypicum.</title>
        <authorList>
            <person name="Lenchi N."/>
        </authorList>
    </citation>
    <scope>NUCLEOTIDE SEQUENCE [LARGE SCALE GENOMIC DNA]</scope>
    <source>
        <strain evidence="7 8">DSM 12512</strain>
    </source>
</reference>
<evidence type="ECO:0000256" key="6">
    <source>
        <dbReference type="RuleBase" id="RU004466"/>
    </source>
</evidence>
<evidence type="ECO:0000256" key="2">
    <source>
        <dbReference type="ARBA" id="ARBA00006706"/>
    </source>
</evidence>
<dbReference type="InterPro" id="IPR008949">
    <property type="entry name" value="Isoprenoid_synthase_dom_sf"/>
</dbReference>
<evidence type="ECO:0000256" key="1">
    <source>
        <dbReference type="ARBA" id="ARBA00001946"/>
    </source>
</evidence>
<dbReference type="Gene3D" id="1.10.600.10">
    <property type="entry name" value="Farnesyl Diphosphate Synthase"/>
    <property type="match status" value="1"/>
</dbReference>
<dbReference type="InterPro" id="IPR033749">
    <property type="entry name" value="Polyprenyl_synt_CS"/>
</dbReference>
<comment type="similarity">
    <text evidence="2 6">Belongs to the FPP/GGPP synthase family.</text>
</comment>
<dbReference type="PANTHER" id="PTHR12001">
    <property type="entry name" value="GERANYLGERANYL PYROPHOSPHATE SYNTHASE"/>
    <property type="match status" value="1"/>
</dbReference>
<protein>
    <submittedName>
        <fullName evidence="7">Polyprenyl synthetase family protein</fullName>
    </submittedName>
</protein>
<dbReference type="Proteomes" id="UP000436027">
    <property type="component" value="Unassembled WGS sequence"/>
</dbReference>
<dbReference type="AlphaFoldDB" id="A0AAD3X5K7"/>
<comment type="caution">
    <text evidence="7">The sequence shown here is derived from an EMBL/GenBank/DDBJ whole genome shotgun (WGS) entry which is preliminary data.</text>
</comment>
<dbReference type="PANTHER" id="PTHR12001:SF85">
    <property type="entry name" value="SHORT CHAIN ISOPRENYL DIPHOSPHATE SYNTHASE"/>
    <property type="match status" value="1"/>
</dbReference>
<dbReference type="GO" id="GO:0046872">
    <property type="term" value="F:metal ion binding"/>
    <property type="evidence" value="ECO:0007669"/>
    <property type="project" value="UniProtKB-KW"/>
</dbReference>
<dbReference type="EMBL" id="WAAQ01000001">
    <property type="protein sequence ID" value="KAB1887754.1"/>
    <property type="molecule type" value="Genomic_DNA"/>
</dbReference>
<dbReference type="GO" id="GO:0008299">
    <property type="term" value="P:isoprenoid biosynthetic process"/>
    <property type="evidence" value="ECO:0007669"/>
    <property type="project" value="InterPro"/>
</dbReference>
<dbReference type="InterPro" id="IPR000092">
    <property type="entry name" value="Polyprenyl_synt"/>
</dbReference>
<evidence type="ECO:0000313" key="7">
    <source>
        <dbReference type="EMBL" id="KAB1887754.1"/>
    </source>
</evidence>
<keyword evidence="4" id="KW-0479">Metal-binding</keyword>
<dbReference type="Pfam" id="PF00348">
    <property type="entry name" value="polyprenyl_synt"/>
    <property type="match status" value="1"/>
</dbReference>
<evidence type="ECO:0000256" key="5">
    <source>
        <dbReference type="ARBA" id="ARBA00022842"/>
    </source>
</evidence>
<keyword evidence="3 6" id="KW-0808">Transferase</keyword>
<gene>
    <name evidence="7" type="ORF">F6W70_10395</name>
</gene>
<accession>A0AAD3X5K7</accession>
<sequence length="366" mass="39132">MLGVVSSSSPVPDAVAAHLDRFLARMRDEAMEYGPDAASFLSAAAATLDGGKRLRARFCHAGWRAVARFHDRDATESDALWDICTALEIFQSAALVHDDLIDNSDTRRGRPAAHRALEASHRAAGWSGDAGAFGRASAILLGDLLVAWSDDLLESALEGQPQALTVRSEYARMRRDVTTGQFLDIAEESAWSVNDGGLHAERALRVASLKSARYSIEQPLVLGGAFGGADADQMAALRRFGHPVGMAFQLRDDVLGVFGDASVTGKPAGDDLREGKRTVLIALTRQTLDASARNLLDEMLGDTELTPQQVSFLQATITDSGALEQVEAMIGDYAREADRALSGARLDNAAVGELRELARAATVRSS</sequence>
<name>A0AAD3X5K7_MICMQ</name>
<dbReference type="SFLD" id="SFLDS00005">
    <property type="entry name" value="Isoprenoid_Synthase_Type_I"/>
    <property type="match status" value="1"/>
</dbReference>
<proteinExistence type="inferred from homology"/>
<dbReference type="SUPFAM" id="SSF48576">
    <property type="entry name" value="Terpenoid synthases"/>
    <property type="match status" value="1"/>
</dbReference>
<dbReference type="GO" id="GO:0004659">
    <property type="term" value="F:prenyltransferase activity"/>
    <property type="evidence" value="ECO:0007669"/>
    <property type="project" value="InterPro"/>
</dbReference>
<dbReference type="PROSITE" id="PS00723">
    <property type="entry name" value="POLYPRENYL_SYNTHASE_1"/>
    <property type="match status" value="1"/>
</dbReference>
<evidence type="ECO:0000256" key="3">
    <source>
        <dbReference type="ARBA" id="ARBA00022679"/>
    </source>
</evidence>
<comment type="cofactor">
    <cofactor evidence="1">
        <name>Mg(2+)</name>
        <dbReference type="ChEBI" id="CHEBI:18420"/>
    </cofactor>
</comment>
<evidence type="ECO:0000313" key="8">
    <source>
        <dbReference type="Proteomes" id="UP000436027"/>
    </source>
</evidence>
<dbReference type="CDD" id="cd00685">
    <property type="entry name" value="Trans_IPPS_HT"/>
    <property type="match status" value="1"/>
</dbReference>